<comment type="similarity">
    <text evidence="1 4">Belongs to the glycosyl hydrolase 30 family.</text>
</comment>
<dbReference type="Gene3D" id="2.60.120.260">
    <property type="entry name" value="Galactose-binding domain-like"/>
    <property type="match status" value="1"/>
</dbReference>
<dbReference type="SMART" id="SM00606">
    <property type="entry name" value="CBD_IV"/>
    <property type="match status" value="1"/>
</dbReference>
<reference evidence="8 9" key="1">
    <citation type="submission" date="2018-07" db="EMBL/GenBank/DDBJ databases">
        <title>Genomic Encyclopedia of Type Strains, Phase IV (KMG-IV): sequencing the most valuable type-strain genomes for metagenomic binning, comparative biology and taxonomic classification.</title>
        <authorList>
            <person name="Goeker M."/>
        </authorList>
    </citation>
    <scope>NUCLEOTIDE SEQUENCE [LARGE SCALE GENOMIC DNA]</scope>
    <source>
        <strain evidence="8 9">DSM 27016</strain>
    </source>
</reference>
<dbReference type="InterPro" id="IPR006584">
    <property type="entry name" value="Cellulose-bd_IV"/>
</dbReference>
<protein>
    <submittedName>
        <fullName evidence="8">Glucuronoarabinoxylan endo-1,4-beta-xylanase</fullName>
    </submittedName>
</protein>
<dbReference type="Pfam" id="PF00404">
    <property type="entry name" value="Dockerin_1"/>
    <property type="match status" value="1"/>
</dbReference>
<dbReference type="RefSeq" id="WP_114299953.1">
    <property type="nucleotide sequence ID" value="NZ_QPJT01000037.1"/>
</dbReference>
<sequence>MKKGKILILPVILAVIMTSFISVPNVSAAAYSVSVDINTSYQTLEGFGAAIAWSNESLTEHPNRAGLYKTLFFDSGLDILRLRNQYRNSSDFAYPDTEIVKLARCFNPNLKILLCSWTPPADIKENGVLNGGTLIKQNGAFVYDRFADYWYKSLNAYAAKGIVPDYISIQNEPDYQSSDWETCIFYPTETSNYPGYDKALDAVYSKLQTLPSMPKIIAAEATGIGTSMIGNNAAQQYFNKIDFSKIYGLAHHLYNGGDPNNPDSFNSVFKAIAAAYPGKPIFQTEYDQGTPFTTTQLIHNSLVEEGVSSYFFWDLIWDNSQRPMVIVEPPFNQNGWSNPQGYYKTDFYSSIQHYAKFTEPGYSRVKAESSGSNVSVTAFTSPGKDKLTLVLINKASSESTISLNLNGYTADTSAVYRTVFSGTAERFAHLGSLQGNTVTMPAQSVVTVALGFPDKEVVPEIPDIAPKPESRSAFGKIQAETYNSMSGIQTELIDDNGGRNVGYIESGDYVRYNNVDFGAGATGFEVTSSSGTSGGKIEIRLDGPYNPTVASISVPGTGSWSNWTEIRQDIAAISGKHDLYLYFTGNSGYLFNIDWFRFTGTPAGKKGDLNGDGNIDSIDYSLMKRYILELIDEFPVEDSIYAGDLNGDGSINSADYSLLRRYLLELISTF</sequence>
<dbReference type="InterPro" id="IPR002105">
    <property type="entry name" value="Dockerin_1_rpt"/>
</dbReference>
<dbReference type="PROSITE" id="PS00018">
    <property type="entry name" value="EF_HAND_1"/>
    <property type="match status" value="2"/>
</dbReference>
<dbReference type="PROSITE" id="PS51175">
    <property type="entry name" value="CBM6"/>
    <property type="match status" value="1"/>
</dbReference>
<proteinExistence type="inferred from homology"/>
<dbReference type="AlphaFoldDB" id="A0A369AIV8"/>
<comment type="caution">
    <text evidence="8">The sequence shown here is derived from an EMBL/GenBank/DDBJ whole genome shotgun (WGS) entry which is preliminary data.</text>
</comment>
<evidence type="ECO:0000256" key="2">
    <source>
        <dbReference type="ARBA" id="ARBA00022729"/>
    </source>
</evidence>
<feature type="signal peptide" evidence="5">
    <location>
        <begin position="1"/>
        <end position="28"/>
    </location>
</feature>
<dbReference type="SUPFAM" id="SSF51011">
    <property type="entry name" value="Glycosyl hydrolase domain"/>
    <property type="match status" value="1"/>
</dbReference>
<dbReference type="InterPro" id="IPR017853">
    <property type="entry name" value="GH"/>
</dbReference>
<dbReference type="CDD" id="cd14256">
    <property type="entry name" value="Dockerin_I"/>
    <property type="match status" value="1"/>
</dbReference>
<dbReference type="PROSITE" id="PS00448">
    <property type="entry name" value="CLOS_CELLULOSOME_RPT"/>
    <property type="match status" value="2"/>
</dbReference>
<keyword evidence="8" id="KW-0119">Carbohydrate metabolism</keyword>
<dbReference type="Gene3D" id="2.60.40.1180">
    <property type="entry name" value="Golgi alpha-mannosidase II"/>
    <property type="match status" value="1"/>
</dbReference>
<dbReference type="InterPro" id="IPR033452">
    <property type="entry name" value="GH30_C"/>
</dbReference>
<dbReference type="SUPFAM" id="SSF49785">
    <property type="entry name" value="Galactose-binding domain-like"/>
    <property type="match status" value="1"/>
</dbReference>
<keyword evidence="2 5" id="KW-0732">Signal</keyword>
<evidence type="ECO:0000259" key="7">
    <source>
        <dbReference type="PROSITE" id="PS51766"/>
    </source>
</evidence>
<dbReference type="OrthoDB" id="9806701at2"/>
<dbReference type="GO" id="GO:0016020">
    <property type="term" value="C:membrane"/>
    <property type="evidence" value="ECO:0007669"/>
    <property type="project" value="GOC"/>
</dbReference>
<dbReference type="Gene3D" id="1.10.1330.10">
    <property type="entry name" value="Dockerin domain"/>
    <property type="match status" value="1"/>
</dbReference>
<feature type="chain" id="PRO_5016777305" evidence="5">
    <location>
        <begin position="29"/>
        <end position="670"/>
    </location>
</feature>
<keyword evidence="3 4" id="KW-0378">Hydrolase</keyword>
<dbReference type="Gene3D" id="3.20.20.80">
    <property type="entry name" value="Glycosidases"/>
    <property type="match status" value="1"/>
</dbReference>
<dbReference type="Pfam" id="PF02055">
    <property type="entry name" value="Glyco_hydro_30"/>
    <property type="match status" value="1"/>
</dbReference>
<keyword evidence="8" id="KW-0624">Polysaccharide degradation</keyword>
<gene>
    <name evidence="8" type="ORF">DFR58_1374</name>
</gene>
<dbReference type="InterPro" id="IPR001139">
    <property type="entry name" value="Glyco_hydro_30"/>
</dbReference>
<name>A0A369AIV8_9FIRM</name>
<dbReference type="GO" id="GO:0030246">
    <property type="term" value="F:carbohydrate binding"/>
    <property type="evidence" value="ECO:0007669"/>
    <property type="project" value="InterPro"/>
</dbReference>
<organism evidence="8 9">
    <name type="scientific">Anaerobacterium chartisolvens</name>
    <dbReference type="NCBI Taxonomy" id="1297424"/>
    <lineage>
        <taxon>Bacteria</taxon>
        <taxon>Bacillati</taxon>
        <taxon>Bacillota</taxon>
        <taxon>Clostridia</taxon>
        <taxon>Eubacteriales</taxon>
        <taxon>Oscillospiraceae</taxon>
        <taxon>Anaerobacterium</taxon>
    </lineage>
</organism>
<dbReference type="InterPro" id="IPR016134">
    <property type="entry name" value="Dockerin_dom"/>
</dbReference>
<dbReference type="SUPFAM" id="SSF63446">
    <property type="entry name" value="Type I dockerin domain"/>
    <property type="match status" value="1"/>
</dbReference>
<evidence type="ECO:0000313" key="9">
    <source>
        <dbReference type="Proteomes" id="UP000253034"/>
    </source>
</evidence>
<dbReference type="GO" id="GO:0004348">
    <property type="term" value="F:glucosylceramidase activity"/>
    <property type="evidence" value="ECO:0007669"/>
    <property type="project" value="InterPro"/>
</dbReference>
<keyword evidence="4 8" id="KW-0326">Glycosidase</keyword>
<dbReference type="InterPro" id="IPR008979">
    <property type="entry name" value="Galactose-bd-like_sf"/>
</dbReference>
<dbReference type="Proteomes" id="UP000253034">
    <property type="component" value="Unassembled WGS sequence"/>
</dbReference>
<dbReference type="PROSITE" id="PS51766">
    <property type="entry name" value="DOCKERIN"/>
    <property type="match status" value="1"/>
</dbReference>
<evidence type="ECO:0000313" key="8">
    <source>
        <dbReference type="EMBL" id="RCX09290.1"/>
    </source>
</evidence>
<dbReference type="GO" id="GO:0006665">
    <property type="term" value="P:sphingolipid metabolic process"/>
    <property type="evidence" value="ECO:0007669"/>
    <property type="project" value="InterPro"/>
</dbReference>
<dbReference type="EMBL" id="QPJT01000037">
    <property type="protein sequence ID" value="RCX09290.1"/>
    <property type="molecule type" value="Genomic_DNA"/>
</dbReference>
<dbReference type="InterPro" id="IPR005084">
    <property type="entry name" value="CBM6"/>
</dbReference>
<keyword evidence="8" id="KW-0858">Xylan degradation</keyword>
<dbReference type="Pfam" id="PF17189">
    <property type="entry name" value="Glyco_hydro_30C"/>
    <property type="match status" value="1"/>
</dbReference>
<dbReference type="InterPro" id="IPR013780">
    <property type="entry name" value="Glyco_hydro_b"/>
</dbReference>
<feature type="domain" description="Dockerin" evidence="7">
    <location>
        <begin position="602"/>
        <end position="670"/>
    </location>
</feature>
<evidence type="ECO:0000256" key="1">
    <source>
        <dbReference type="ARBA" id="ARBA00005382"/>
    </source>
</evidence>
<keyword evidence="9" id="KW-1185">Reference proteome</keyword>
<dbReference type="GO" id="GO:0045493">
    <property type="term" value="P:xylan catabolic process"/>
    <property type="evidence" value="ECO:0007669"/>
    <property type="project" value="UniProtKB-KW"/>
</dbReference>
<dbReference type="InterPro" id="IPR036439">
    <property type="entry name" value="Dockerin_dom_sf"/>
</dbReference>
<feature type="domain" description="CBM6" evidence="6">
    <location>
        <begin position="475"/>
        <end position="599"/>
    </location>
</feature>
<evidence type="ECO:0000256" key="3">
    <source>
        <dbReference type="ARBA" id="ARBA00022801"/>
    </source>
</evidence>
<accession>A0A369AIV8</accession>
<dbReference type="InterPro" id="IPR033453">
    <property type="entry name" value="Glyco_hydro_30_TIM-barrel"/>
</dbReference>
<dbReference type="SUPFAM" id="SSF51445">
    <property type="entry name" value="(Trans)glycosidases"/>
    <property type="match status" value="1"/>
</dbReference>
<evidence type="ECO:0000256" key="4">
    <source>
        <dbReference type="RuleBase" id="RU361188"/>
    </source>
</evidence>
<dbReference type="PANTHER" id="PTHR11069">
    <property type="entry name" value="GLUCOSYLCERAMIDASE"/>
    <property type="match status" value="1"/>
</dbReference>
<dbReference type="InterPro" id="IPR018247">
    <property type="entry name" value="EF_Hand_1_Ca_BS"/>
</dbReference>
<evidence type="ECO:0000259" key="6">
    <source>
        <dbReference type="PROSITE" id="PS51175"/>
    </source>
</evidence>
<dbReference type="CDD" id="cd04084">
    <property type="entry name" value="CBM6_xylanase-like"/>
    <property type="match status" value="1"/>
</dbReference>
<dbReference type="Pfam" id="PF03422">
    <property type="entry name" value="CBM_6"/>
    <property type="match status" value="1"/>
</dbReference>
<evidence type="ECO:0000256" key="5">
    <source>
        <dbReference type="SAM" id="SignalP"/>
    </source>
</evidence>